<comment type="catalytic activity">
    <reaction evidence="1 11">
        <text>Exonucleolytic cleavage of poly(A) to 5'-AMP.</text>
        <dbReference type="EC" id="3.1.13.4"/>
    </reaction>
</comment>
<dbReference type="InterPro" id="IPR013520">
    <property type="entry name" value="Ribonucl_H"/>
</dbReference>
<feature type="binding site" evidence="11">
    <location>
        <position position="959"/>
    </location>
    <ligand>
        <name>a divalent metal cation</name>
        <dbReference type="ChEBI" id="CHEBI:60240"/>
        <note>catalytic</note>
    </ligand>
</feature>
<feature type="binding site" evidence="11">
    <location>
        <position position="1066"/>
    </location>
    <ligand>
        <name>a divalent metal cation</name>
        <dbReference type="ChEBI" id="CHEBI:60240"/>
        <note>catalytic</note>
    </ligand>
</feature>
<comment type="caution">
    <text evidence="11">Lacks conserved residue(s) required for the propagation of feature annotation.</text>
</comment>
<dbReference type="GO" id="GO:0006397">
    <property type="term" value="P:mRNA processing"/>
    <property type="evidence" value="ECO:0007669"/>
    <property type="project" value="UniProtKB-KW"/>
</dbReference>
<evidence type="ECO:0000256" key="5">
    <source>
        <dbReference type="ARBA" id="ARBA00022664"/>
    </source>
</evidence>
<dbReference type="InterPro" id="IPR048841">
    <property type="entry name" value="PAN2_N"/>
</dbReference>
<comment type="similarity">
    <text evidence="11">Belongs to the peptidase C19 family. PAN2 subfamily.</text>
</comment>
<feature type="binding site" evidence="11">
    <location>
        <position position="1119"/>
    </location>
    <ligand>
        <name>a divalent metal cation</name>
        <dbReference type="ChEBI" id="CHEBI:60240"/>
        <note>catalytic</note>
    </ligand>
</feature>
<dbReference type="AlphaFoldDB" id="A0AAN7AJE9"/>
<dbReference type="GO" id="GO:0000289">
    <property type="term" value="P:nuclear-transcribed mRNA poly(A) tail shortening"/>
    <property type="evidence" value="ECO:0007669"/>
    <property type="project" value="UniProtKB-UniRule"/>
</dbReference>
<feature type="region of interest" description="Disordered" evidence="12">
    <location>
        <begin position="1179"/>
        <end position="1247"/>
    </location>
</feature>
<dbReference type="GO" id="GO:0003676">
    <property type="term" value="F:nucleic acid binding"/>
    <property type="evidence" value="ECO:0007669"/>
    <property type="project" value="InterPro"/>
</dbReference>
<reference evidence="14" key="2">
    <citation type="submission" date="2023-05" db="EMBL/GenBank/DDBJ databases">
        <authorList>
            <consortium name="Lawrence Berkeley National Laboratory"/>
            <person name="Steindorff A."/>
            <person name="Hensen N."/>
            <person name="Bonometti L."/>
            <person name="Westerberg I."/>
            <person name="Brannstrom I.O."/>
            <person name="Guillou S."/>
            <person name="Cros-Aarteil S."/>
            <person name="Calhoun S."/>
            <person name="Haridas S."/>
            <person name="Kuo A."/>
            <person name="Mondo S."/>
            <person name="Pangilinan J."/>
            <person name="Riley R."/>
            <person name="Labutti K."/>
            <person name="Andreopoulos B."/>
            <person name="Lipzen A."/>
            <person name="Chen C."/>
            <person name="Yanf M."/>
            <person name="Daum C."/>
            <person name="Ng V."/>
            <person name="Clum A."/>
            <person name="Ohm R."/>
            <person name="Martin F."/>
            <person name="Silar P."/>
            <person name="Natvig D."/>
            <person name="Lalanne C."/>
            <person name="Gautier V."/>
            <person name="Ament-Velasquez S.L."/>
            <person name="Kruys A."/>
            <person name="Hutchinson M.I."/>
            <person name="Powell A.J."/>
            <person name="Barry K."/>
            <person name="Miller A.N."/>
            <person name="Grigoriev I.V."/>
            <person name="Debuchy R."/>
            <person name="Gladieux P."/>
            <person name="Thoren M.H."/>
            <person name="Johannesson H."/>
        </authorList>
    </citation>
    <scope>NUCLEOTIDE SEQUENCE</scope>
    <source>
        <strain evidence="14">PSN309</strain>
    </source>
</reference>
<dbReference type="Proteomes" id="UP001302126">
    <property type="component" value="Unassembled WGS sequence"/>
</dbReference>
<reference evidence="14" key="1">
    <citation type="journal article" date="2023" name="Mol. Phylogenet. Evol.">
        <title>Genome-scale phylogeny and comparative genomics of the fungal order Sordariales.</title>
        <authorList>
            <person name="Hensen N."/>
            <person name="Bonometti L."/>
            <person name="Westerberg I."/>
            <person name="Brannstrom I.O."/>
            <person name="Guillou S."/>
            <person name="Cros-Aarteil S."/>
            <person name="Calhoun S."/>
            <person name="Haridas S."/>
            <person name="Kuo A."/>
            <person name="Mondo S."/>
            <person name="Pangilinan J."/>
            <person name="Riley R."/>
            <person name="LaButti K."/>
            <person name="Andreopoulos B."/>
            <person name="Lipzen A."/>
            <person name="Chen C."/>
            <person name="Yan M."/>
            <person name="Daum C."/>
            <person name="Ng V."/>
            <person name="Clum A."/>
            <person name="Steindorff A."/>
            <person name="Ohm R.A."/>
            <person name="Martin F."/>
            <person name="Silar P."/>
            <person name="Natvig D.O."/>
            <person name="Lalanne C."/>
            <person name="Gautier V."/>
            <person name="Ament-Velasquez S.L."/>
            <person name="Kruys A."/>
            <person name="Hutchinson M.I."/>
            <person name="Powell A.J."/>
            <person name="Barry K."/>
            <person name="Miller A.N."/>
            <person name="Grigoriev I.V."/>
            <person name="Debuchy R."/>
            <person name="Gladieux P."/>
            <person name="Hiltunen Thoren M."/>
            <person name="Johannesson H."/>
        </authorList>
    </citation>
    <scope>NUCLEOTIDE SEQUENCE</scope>
    <source>
        <strain evidence="14">PSN309</strain>
    </source>
</reference>
<comment type="domain">
    <text evidence="11">Contains a pseudo-UCH domain. This ubiquitin C-terminal hydrolase (UCH)-like or ubiquitin specific protease (USP)-like domain is predicted to be catalytically inactive because it lacks the active site catalytic triad characteristic of thiol proteases, with residues at the equivalent structural positions that are incompatible with catalysis, and it cannot bind ubiquitin. It functions as a structural scaffold for intra- and intermolecular interactions in the complex.</text>
</comment>
<comment type="activity regulation">
    <text evidence="11">Positively regulated by the regulatory subunit PAN3.</text>
</comment>
<keyword evidence="9 11" id="KW-0378">Hydrolase</keyword>
<comment type="cofactor">
    <cofactor evidence="11">
        <name>a divalent metal cation</name>
        <dbReference type="ChEBI" id="CHEBI:60240"/>
    </cofactor>
    <text evidence="11">Binds 2 metal cations per subunit in the catalytic exonuclease domain.</text>
</comment>
<dbReference type="PANTHER" id="PTHR15728">
    <property type="entry name" value="DEADENYLATION COMPLEX CATALYTIC SUBUNIT PAN2"/>
    <property type="match status" value="1"/>
</dbReference>
<feature type="binding site" evidence="11">
    <location>
        <position position="957"/>
    </location>
    <ligand>
        <name>a divalent metal cation</name>
        <dbReference type="ChEBI" id="CHEBI:60240"/>
        <note>catalytic</note>
    </ligand>
</feature>
<dbReference type="GO" id="GO:0000932">
    <property type="term" value="C:P-body"/>
    <property type="evidence" value="ECO:0007669"/>
    <property type="project" value="TreeGrafter"/>
</dbReference>
<keyword evidence="7 11" id="KW-0479">Metal-binding</keyword>
<dbReference type="InterPro" id="IPR012337">
    <property type="entry name" value="RNaseH-like_sf"/>
</dbReference>
<dbReference type="Pfam" id="PF20770">
    <property type="entry name" value="PAN2_N"/>
    <property type="match status" value="1"/>
</dbReference>
<evidence type="ECO:0000256" key="9">
    <source>
        <dbReference type="ARBA" id="ARBA00022801"/>
    </source>
</evidence>
<comment type="subcellular location">
    <subcellularLocation>
        <location evidence="2 11">Cytoplasm</location>
    </subcellularLocation>
</comment>
<dbReference type="InterPro" id="IPR028881">
    <property type="entry name" value="PAN2_UCH_dom"/>
</dbReference>
<dbReference type="Pfam" id="PF13423">
    <property type="entry name" value="UCH_1"/>
    <property type="match status" value="1"/>
</dbReference>
<dbReference type="InterPro" id="IPR036322">
    <property type="entry name" value="WD40_repeat_dom_sf"/>
</dbReference>
<evidence type="ECO:0000256" key="7">
    <source>
        <dbReference type="ARBA" id="ARBA00022723"/>
    </source>
</evidence>
<keyword evidence="10 11" id="KW-0269">Exonuclease</keyword>
<keyword evidence="6 11" id="KW-0540">Nuclease</keyword>
<evidence type="ECO:0000256" key="10">
    <source>
        <dbReference type="ARBA" id="ARBA00022839"/>
    </source>
</evidence>
<evidence type="ECO:0000256" key="2">
    <source>
        <dbReference type="ARBA" id="ARBA00004496"/>
    </source>
</evidence>
<dbReference type="InterPro" id="IPR036397">
    <property type="entry name" value="RNaseH_sf"/>
</dbReference>
<comment type="function">
    <text evidence="11">Catalytic subunit of the poly(A)-nuclease (PAN) deadenylation complex, one of two cytoplasmic mRNA deadenylases involved in mRNA turnover. PAN specifically shortens poly(A) tails of RNA and the activity is stimulated by poly(A)-binding protein PAB1. PAN deadenylation is followed by rapid degradation of the shortened mRNA tails by the CCR4-NOT complex. Deadenylated mRNAs are then degraded by two alternative mechanisms, namely exosome-mediated 3'-5' exonucleolytic degradation, or deadenlyation-dependent mRNA decaping and subsequent 5'-3' exonucleolytic degradation by XRN1. May also be involved in post-transcriptional maturation of mRNA poly(A) tails.</text>
</comment>
<evidence type="ECO:0000256" key="6">
    <source>
        <dbReference type="ARBA" id="ARBA00022722"/>
    </source>
</evidence>
<dbReference type="InterPro" id="IPR038765">
    <property type="entry name" value="Papain-like_cys_pep_sf"/>
</dbReference>
<dbReference type="SUPFAM" id="SSF53098">
    <property type="entry name" value="Ribonuclease H-like"/>
    <property type="match status" value="1"/>
</dbReference>
<feature type="region of interest" description="Disordered" evidence="12">
    <location>
        <begin position="448"/>
        <end position="516"/>
    </location>
</feature>
<dbReference type="Gene3D" id="3.90.70.10">
    <property type="entry name" value="Cysteine proteinases"/>
    <property type="match status" value="1"/>
</dbReference>
<evidence type="ECO:0000256" key="11">
    <source>
        <dbReference type="HAMAP-Rule" id="MF_03182"/>
    </source>
</evidence>
<evidence type="ECO:0000256" key="1">
    <source>
        <dbReference type="ARBA" id="ARBA00001663"/>
    </source>
</evidence>
<dbReference type="Gene3D" id="3.30.420.10">
    <property type="entry name" value="Ribonuclease H-like superfamily/Ribonuclease H"/>
    <property type="match status" value="1"/>
</dbReference>
<dbReference type="InterPro" id="IPR028889">
    <property type="entry name" value="USP"/>
</dbReference>
<evidence type="ECO:0000313" key="14">
    <source>
        <dbReference type="EMBL" id="KAK4189398.1"/>
    </source>
</evidence>
<feature type="compositionally biased region" description="Basic and acidic residues" evidence="12">
    <location>
        <begin position="458"/>
        <end position="498"/>
    </location>
</feature>
<dbReference type="GO" id="GO:0004535">
    <property type="term" value="F:poly(A)-specific ribonuclease activity"/>
    <property type="evidence" value="ECO:0007669"/>
    <property type="project" value="UniProtKB-UniRule"/>
</dbReference>
<evidence type="ECO:0000256" key="4">
    <source>
        <dbReference type="ARBA" id="ARBA00022574"/>
    </source>
</evidence>
<organism evidence="14 15">
    <name type="scientific">Podospora australis</name>
    <dbReference type="NCBI Taxonomy" id="1536484"/>
    <lineage>
        <taxon>Eukaryota</taxon>
        <taxon>Fungi</taxon>
        <taxon>Dikarya</taxon>
        <taxon>Ascomycota</taxon>
        <taxon>Pezizomycotina</taxon>
        <taxon>Sordariomycetes</taxon>
        <taxon>Sordariomycetidae</taxon>
        <taxon>Sordariales</taxon>
        <taxon>Podosporaceae</taxon>
        <taxon>Podospora</taxon>
    </lineage>
</organism>
<dbReference type="InterPro" id="IPR015943">
    <property type="entry name" value="WD40/YVTN_repeat-like_dom_sf"/>
</dbReference>
<keyword evidence="4" id="KW-0853">WD repeat</keyword>
<keyword evidence="8" id="KW-0677">Repeat</keyword>
<dbReference type="GO" id="GO:0046872">
    <property type="term" value="F:metal ion binding"/>
    <property type="evidence" value="ECO:0007669"/>
    <property type="project" value="UniProtKB-KW"/>
</dbReference>
<accession>A0AAN7AJE9</accession>
<comment type="subunit">
    <text evidence="11">Forms a heterotrimer with an asymmetric homodimer of the regulatory subunit PAN3 to form the poly(A)-nuclease (PAN) deadenylation complex.</text>
</comment>
<dbReference type="SMART" id="SM00479">
    <property type="entry name" value="EXOIII"/>
    <property type="match status" value="1"/>
</dbReference>
<feature type="domain" description="USP" evidence="13">
    <location>
        <begin position="547"/>
        <end position="906"/>
    </location>
</feature>
<keyword evidence="5 11" id="KW-0507">mRNA processing</keyword>
<evidence type="ECO:0000256" key="8">
    <source>
        <dbReference type="ARBA" id="ARBA00022737"/>
    </source>
</evidence>
<evidence type="ECO:0000313" key="15">
    <source>
        <dbReference type="Proteomes" id="UP001302126"/>
    </source>
</evidence>
<dbReference type="PROSITE" id="PS50235">
    <property type="entry name" value="USP_3"/>
    <property type="match status" value="1"/>
</dbReference>
<feature type="compositionally biased region" description="Low complexity" evidence="12">
    <location>
        <begin position="1183"/>
        <end position="1202"/>
    </location>
</feature>
<sequence length="1247" mass="138888">MDPDWNEVNRIVYPPHPVPPPKTTIPVPGQGPPTIPGGGLGGVASGLLGVGPQGVAPILPNLNLQPTSGTEYPPRPTALAFDTSAELLWTGDTRGCVNSFYSRDLQRYTAFKTHTNPHGGPVRQFLFHEKGVIALSGQTVHMASRRGPAMWNISDEGMKDMKCMSFTSKGTAEILVAGWQDTMFVVDVNKGEITKKLPAEHHYSIIKKSRVLCAATRTGQVDLLDPVTFKIIKSWQAHSAFINDMDAQTDFIVTCGGSFKQQGPIQYMLDSFINVYDLKNMTALSPLPFTPLAAYVRLHPRMSTTTLVTSQHGQMHLLDIMNPNTTSVRYASIPPSAYVNLFEIAPSGRALAMGDTDRKIYLWGSPNDGIYFTDMRLPLHIPEPEQPPPDIDWNNDTPLNMIGMPYYREQLLSALPVDIISDVGAPPLQFDNTYLNTLQHTTEGFWYGKNTRGTRPNQIEDTRALMESRKPVPPKFLHERYRESSDGATEEGSHDDGRQSSADFTPDDAIESLKPAPPEMYMPLEIKYSKFGVDDFDFRFYNKSQYSGLQNHIPNSYANSLIQVMNYTPLLRNMALQHVATSCLDQSCLLCEFGFLFDMLQKAEGATCHATNMFKTITSEFQAEQSHLIEEDYVFNEAPANKPNSKIQRLNKALLERFSKEYQSITPVSTALERDVLRLPNDAPLHELTSRMLCTKTVLNVSCPTCKAGTTKPDKMSTVDLVYPSQKASGQRSRAPKPTFSMALKMSAEKDVLTKGWCAGCRKHKDIKNRNDVETVAAVLAINTQIINDDQKKLWATPGWLPEEIGIVIGQNSVHCFEGDDLKLHLRRGAHDITVYSLVGMVVNIQRPRRPHLVAMVNVAHSDPVPSAESKWHLFNDFRVRRVSTAEALTFNEAWKWPSVLMYQVKAANNRSNVEWKNNLDTSILYRDLSLHPYEKSYRLLDQETEKPGPNTIVALDTEYVSLKDQELQINSSGGMETIRPMWLALGRVSVIRGYGELEGTAFIDDWITIREPVVDYLTKYSGITASDLDVRTSRHTLVPLKTAYKKIWVLLNLGCVFLGHGLKQDFRVMDIQIPAAQIIDTQKIYYRPERKRLLSLSLLSLLVLRKKIQENSHDSIEDSLTALQLYRKYEEYVDAGLWERELDNIYARGKAINWNAKNDDTVSIQKTGTPPLLAAQAAGVATRPTTPTRSTGSTSVPSSTQGVGGGEQGGPTPSVSTSAFGVTPAFTPSRGRLTGSPMPRGKGGSN</sequence>
<proteinExistence type="inferred from homology"/>
<keyword evidence="15" id="KW-1185">Reference proteome</keyword>
<dbReference type="InterPro" id="IPR030843">
    <property type="entry name" value="PAN2"/>
</dbReference>
<name>A0AAN7AJE9_9PEZI</name>
<dbReference type="EC" id="3.1.13.4" evidence="11"/>
<dbReference type="FunFam" id="3.30.420.10:FF:000028">
    <property type="entry name" value="PAN2-PAN3 deadenylation complex catalytic subunit PAN2"/>
    <property type="match status" value="1"/>
</dbReference>
<dbReference type="Pfam" id="PF00929">
    <property type="entry name" value="RNase_T"/>
    <property type="match status" value="1"/>
</dbReference>
<dbReference type="HAMAP" id="MF_03182">
    <property type="entry name" value="PAN2"/>
    <property type="match status" value="1"/>
</dbReference>
<gene>
    <name evidence="11" type="primary">PAN2</name>
    <name evidence="14" type="ORF">QBC35DRAFT_493572</name>
</gene>
<evidence type="ECO:0000259" key="13">
    <source>
        <dbReference type="PROSITE" id="PS50235"/>
    </source>
</evidence>
<comment type="domain">
    <text evidence="11">The linker, or PAN3 interaction domain (PID), between the WD40 repeats and the pseudo-UCH domain mediates interaction with PAN3.</text>
</comment>
<evidence type="ECO:0000256" key="3">
    <source>
        <dbReference type="ARBA" id="ARBA00022490"/>
    </source>
</evidence>
<dbReference type="GO" id="GO:0031251">
    <property type="term" value="C:PAN complex"/>
    <property type="evidence" value="ECO:0007669"/>
    <property type="project" value="UniProtKB-UniRule"/>
</dbReference>
<dbReference type="SUPFAM" id="SSF50978">
    <property type="entry name" value="WD40 repeat-like"/>
    <property type="match status" value="1"/>
</dbReference>
<dbReference type="FunFam" id="2.130.10.10:FF:000459">
    <property type="entry name" value="PAN2-PAN3 deadenylation complex catalytic subunit PAN2"/>
    <property type="match status" value="1"/>
</dbReference>
<protein>
    <recommendedName>
        <fullName evidence="11">PAN2-PAN3 deadenylation complex catalytic subunit PAN2</fullName>
        <ecNumber evidence="11">3.1.13.4</ecNumber>
    </recommendedName>
    <alternativeName>
        <fullName evidence="11">PAB1P-dependent poly(A)-specific ribonuclease</fullName>
    </alternativeName>
    <alternativeName>
        <fullName evidence="11">Poly(A)-nuclease deadenylation complex subunit 2</fullName>
        <shortName evidence="11">PAN deadenylation complex subunit 2</shortName>
    </alternativeName>
</protein>
<dbReference type="SUPFAM" id="SSF54001">
    <property type="entry name" value="Cysteine proteinases"/>
    <property type="match status" value="1"/>
</dbReference>
<evidence type="ECO:0000256" key="12">
    <source>
        <dbReference type="SAM" id="MobiDB-lite"/>
    </source>
</evidence>
<dbReference type="PANTHER" id="PTHR15728:SF0">
    <property type="entry name" value="PAN2-PAN3 DEADENYLATION COMPLEX CATALYTIC SUBUNIT PAN2"/>
    <property type="match status" value="1"/>
</dbReference>
<dbReference type="InterPro" id="IPR050785">
    <property type="entry name" value="PAN2-PAN3_catalytic_subunit"/>
</dbReference>
<dbReference type="EMBL" id="MU864376">
    <property type="protein sequence ID" value="KAK4189398.1"/>
    <property type="molecule type" value="Genomic_DNA"/>
</dbReference>
<keyword evidence="3 11" id="KW-0963">Cytoplasm</keyword>
<dbReference type="Gene3D" id="2.130.10.10">
    <property type="entry name" value="YVTN repeat-like/Quinoprotein amine dehydrogenase"/>
    <property type="match status" value="1"/>
</dbReference>
<comment type="caution">
    <text evidence="14">The sequence shown here is derived from an EMBL/GenBank/DDBJ whole genome shotgun (WGS) entry which is preliminary data.</text>
</comment>